<keyword evidence="2" id="KW-0812">Transmembrane</keyword>
<evidence type="ECO:0000313" key="3">
    <source>
        <dbReference type="EMBL" id="MBD0423170.1"/>
    </source>
</evidence>
<evidence type="ECO:0000313" key="4">
    <source>
        <dbReference type="Proteomes" id="UP000621210"/>
    </source>
</evidence>
<feature type="region of interest" description="Disordered" evidence="1">
    <location>
        <begin position="73"/>
        <end position="96"/>
    </location>
</feature>
<feature type="compositionally biased region" description="Basic and acidic residues" evidence="1">
    <location>
        <begin position="225"/>
        <end position="241"/>
    </location>
</feature>
<evidence type="ECO:0000256" key="2">
    <source>
        <dbReference type="SAM" id="Phobius"/>
    </source>
</evidence>
<accession>A0A926L715</accession>
<feature type="compositionally biased region" description="Low complexity" evidence="1">
    <location>
        <begin position="147"/>
        <end position="160"/>
    </location>
</feature>
<organism evidence="3 4">
    <name type="scientific">Streptomyces griseicoloratus</name>
    <dbReference type="NCBI Taxonomy" id="2752516"/>
    <lineage>
        <taxon>Bacteria</taxon>
        <taxon>Bacillati</taxon>
        <taxon>Actinomycetota</taxon>
        <taxon>Actinomycetes</taxon>
        <taxon>Kitasatosporales</taxon>
        <taxon>Streptomycetaceae</taxon>
        <taxon>Streptomyces</taxon>
    </lineage>
</organism>
<comment type="caution">
    <text evidence="3">The sequence shown here is derived from an EMBL/GenBank/DDBJ whole genome shotgun (WGS) entry which is preliminary data.</text>
</comment>
<feature type="compositionally biased region" description="Gly residues" evidence="1">
    <location>
        <begin position="299"/>
        <end position="318"/>
    </location>
</feature>
<name>A0A926L715_9ACTN</name>
<feature type="compositionally biased region" description="Low complexity" evidence="1">
    <location>
        <begin position="346"/>
        <end position="358"/>
    </location>
</feature>
<keyword evidence="2" id="KW-0472">Membrane</keyword>
<dbReference type="AlphaFoldDB" id="A0A926L715"/>
<reference evidence="3" key="2">
    <citation type="submission" date="2020-09" db="EMBL/GenBank/DDBJ databases">
        <authorList>
            <person name="Luo X."/>
        </authorList>
    </citation>
    <scope>NUCLEOTIDE SEQUENCE</scope>
    <source>
        <strain evidence="3">TRM S81-3</strain>
    </source>
</reference>
<dbReference type="RefSeq" id="WP_188184107.1">
    <property type="nucleotide sequence ID" value="NZ_JACVQF010000220.1"/>
</dbReference>
<feature type="compositionally biased region" description="Basic and acidic residues" evidence="1">
    <location>
        <begin position="282"/>
        <end position="291"/>
    </location>
</feature>
<reference evidence="3" key="1">
    <citation type="submission" date="2020-09" db="EMBL/GenBank/DDBJ databases">
        <title>Streptomyces grisecoloratus sp. nov., isolated from cotton soil.</title>
        <authorList>
            <person name="Xing L."/>
        </authorList>
    </citation>
    <scope>NUCLEOTIDE SEQUENCE</scope>
    <source>
        <strain evidence="3">TRM S81-3</strain>
    </source>
</reference>
<protein>
    <recommendedName>
        <fullName evidence="5">Extensin</fullName>
    </recommendedName>
</protein>
<gene>
    <name evidence="3" type="ORF">H0H10_29110</name>
</gene>
<keyword evidence="2" id="KW-1133">Transmembrane helix</keyword>
<keyword evidence="4" id="KW-1185">Reference proteome</keyword>
<dbReference type="EMBL" id="JACVQF010000220">
    <property type="protein sequence ID" value="MBD0423170.1"/>
    <property type="molecule type" value="Genomic_DNA"/>
</dbReference>
<feature type="region of interest" description="Disordered" evidence="1">
    <location>
        <begin position="138"/>
        <end position="379"/>
    </location>
</feature>
<feature type="transmembrane region" description="Helical" evidence="2">
    <location>
        <begin position="117"/>
        <end position="140"/>
    </location>
</feature>
<feature type="region of interest" description="Disordered" evidence="1">
    <location>
        <begin position="1"/>
        <end position="28"/>
    </location>
</feature>
<evidence type="ECO:0008006" key="5">
    <source>
        <dbReference type="Google" id="ProtNLM"/>
    </source>
</evidence>
<dbReference type="Proteomes" id="UP000621210">
    <property type="component" value="Unassembled WGS sequence"/>
</dbReference>
<evidence type="ECO:0000256" key="1">
    <source>
        <dbReference type="SAM" id="MobiDB-lite"/>
    </source>
</evidence>
<sequence>MADEQDSWLDRETAELLLRGQSPEAVDPAVRDRAERLARALHTLSSPPPPTSGELPGEAAALAAFRKVRAERAGRPDAVPGGLGRDTGVQPADAGLVRIGGRGDRVRRSRWGRPARFGLAAALTAGMVGGVAVAAGTGVLPTPFGGAEPAPAATVSATTPDRPLASAPDGERGGSTPDGAATAPSGRGDARDEAGGGTATGRDPGADDRSGDVGGRRQSLAASCRDVRAGERLDGARRRALTEAAGGASRVWTYCEGVLAGTGRDGDGSGSGMTGEGGDAAGNREPRKDTTGEDAGAGKDAGGGTGGQDGRADGNGGNGEDDAKGEDARSGDEGRNGDDDGHHLAPQSQEPSEPEGSSTYAPLKQERPRYAPQSSSSSR</sequence>
<feature type="compositionally biased region" description="Basic and acidic residues" evidence="1">
    <location>
        <begin position="321"/>
        <end position="343"/>
    </location>
</feature>
<feature type="compositionally biased region" description="Gly residues" evidence="1">
    <location>
        <begin position="268"/>
        <end position="280"/>
    </location>
</feature>
<feature type="compositionally biased region" description="Basic and acidic residues" evidence="1">
    <location>
        <begin position="204"/>
        <end position="215"/>
    </location>
</feature>
<proteinExistence type="predicted"/>